<comment type="caution">
    <text evidence="1">The sequence shown here is derived from an EMBL/GenBank/DDBJ whole genome shotgun (WGS) entry which is preliminary data.</text>
</comment>
<evidence type="ECO:0000313" key="2">
    <source>
        <dbReference type="Proteomes" id="UP000031307"/>
    </source>
</evidence>
<sequence>MVCFVMNYLKDIDRREWDNKNLCASCFLKYLLKGNKDTVFGGPKHVTLNLNFIDFSVGMIKYFICDYNQHRALHI</sequence>
<dbReference type="AlphaFoldDB" id="A0A0C1C518"/>
<dbReference type="Proteomes" id="UP000031307">
    <property type="component" value="Unassembled WGS sequence"/>
</dbReference>
<organism evidence="1 2">
    <name type="scientific">Parachlamydia acanthamoebae</name>
    <dbReference type="NCBI Taxonomy" id="83552"/>
    <lineage>
        <taxon>Bacteria</taxon>
        <taxon>Pseudomonadati</taxon>
        <taxon>Chlamydiota</taxon>
        <taxon>Chlamydiia</taxon>
        <taxon>Parachlamydiales</taxon>
        <taxon>Parachlamydiaceae</taxon>
        <taxon>Parachlamydia</taxon>
    </lineage>
</organism>
<evidence type="ECO:0000313" key="1">
    <source>
        <dbReference type="EMBL" id="KIA78526.1"/>
    </source>
</evidence>
<gene>
    <name evidence="1" type="ORF">DB43_DV00010</name>
</gene>
<accession>A0A0C1C518</accession>
<dbReference type="EMBL" id="JSAM01000016">
    <property type="protein sequence ID" value="KIA78526.1"/>
    <property type="molecule type" value="Genomic_DNA"/>
</dbReference>
<reference evidence="1 2" key="1">
    <citation type="journal article" date="2014" name="Mol. Biol. Evol.">
        <title>Massive expansion of Ubiquitination-related gene families within the Chlamydiae.</title>
        <authorList>
            <person name="Domman D."/>
            <person name="Collingro A."/>
            <person name="Lagkouvardos I."/>
            <person name="Gehre L."/>
            <person name="Weinmaier T."/>
            <person name="Rattei T."/>
            <person name="Subtil A."/>
            <person name="Horn M."/>
        </authorList>
    </citation>
    <scope>NUCLEOTIDE SEQUENCE [LARGE SCALE GENOMIC DNA]</scope>
    <source>
        <strain evidence="1 2">OEW1</strain>
    </source>
</reference>
<proteinExistence type="predicted"/>
<protein>
    <submittedName>
        <fullName evidence="1">Uncharacterized protein</fullName>
    </submittedName>
</protein>
<name>A0A0C1C518_9BACT</name>